<reference evidence="11 12" key="1">
    <citation type="journal article" date="2016" name="Nat. Commun.">
        <title>Thousands of microbial genomes shed light on interconnected biogeochemical processes in an aquifer system.</title>
        <authorList>
            <person name="Anantharaman K."/>
            <person name="Brown C.T."/>
            <person name="Hug L.A."/>
            <person name="Sharon I."/>
            <person name="Castelle C.J."/>
            <person name="Probst A.J."/>
            <person name="Thomas B.C."/>
            <person name="Singh A."/>
            <person name="Wilkins M.J."/>
            <person name="Karaoz U."/>
            <person name="Brodie E.L."/>
            <person name="Williams K.H."/>
            <person name="Hubbard S.S."/>
            <person name="Banfield J.F."/>
        </authorList>
    </citation>
    <scope>NUCLEOTIDE SEQUENCE [LARGE SCALE GENOMIC DNA]</scope>
</reference>
<evidence type="ECO:0000256" key="8">
    <source>
        <dbReference type="HAMAP-Rule" id="MF_01309"/>
    </source>
</evidence>
<evidence type="ECO:0000256" key="3">
    <source>
        <dbReference type="ARBA" id="ARBA00022884"/>
    </source>
</evidence>
<dbReference type="GO" id="GO:0022627">
    <property type="term" value="C:cytosolic small ribosomal subunit"/>
    <property type="evidence" value="ECO:0007669"/>
    <property type="project" value="TreeGrafter"/>
</dbReference>
<evidence type="ECO:0000256" key="1">
    <source>
        <dbReference type="ARBA" id="ARBA00010761"/>
    </source>
</evidence>
<dbReference type="Pfam" id="PF07650">
    <property type="entry name" value="KH_2"/>
    <property type="match status" value="1"/>
</dbReference>
<keyword evidence="5 8" id="KW-0687">Ribonucleoprotein</keyword>
<dbReference type="InterPro" id="IPR015946">
    <property type="entry name" value="KH_dom-like_a/b"/>
</dbReference>
<evidence type="ECO:0000313" key="12">
    <source>
        <dbReference type="Proteomes" id="UP000178323"/>
    </source>
</evidence>
<feature type="domain" description="KH type-2" evidence="10">
    <location>
        <begin position="38"/>
        <end position="112"/>
    </location>
</feature>
<evidence type="ECO:0000259" key="10">
    <source>
        <dbReference type="PROSITE" id="PS50823"/>
    </source>
</evidence>
<dbReference type="SMART" id="SM00322">
    <property type="entry name" value="KH"/>
    <property type="match status" value="1"/>
</dbReference>
<dbReference type="PANTHER" id="PTHR11760:SF19">
    <property type="entry name" value="SMALL RIBOSOMAL SUBUNIT PROTEIN US3C"/>
    <property type="match status" value="1"/>
</dbReference>
<organism evidence="11 12">
    <name type="scientific">Candidatus Falkowbacteria bacterium RBG_13_39_14</name>
    <dbReference type="NCBI Taxonomy" id="1797985"/>
    <lineage>
        <taxon>Bacteria</taxon>
        <taxon>Candidatus Falkowiibacteriota</taxon>
    </lineage>
</organism>
<proteinExistence type="inferred from homology"/>
<evidence type="ECO:0000256" key="4">
    <source>
        <dbReference type="ARBA" id="ARBA00022980"/>
    </source>
</evidence>
<sequence>MGHKVNPKIFRMGIIRSWDSKWFAKKNFSDFLRQDILIRKFLKKQLREASLDKIEIERSGDSVKVIIFSGKPGIIIGRSGAGIEELKNKLKKLLNKIGLPNINLNLNIQEVSNPSLSANIILHNIIDDIEKRIPFRRVLRQAVAKAEKAGAKGVKVMVSGRLNGAEIARTEKLISGKIPLHTLRADIDYTRGTANTIYGAIGVKVWIYKGEIFK</sequence>
<evidence type="ECO:0000256" key="2">
    <source>
        <dbReference type="ARBA" id="ARBA00022730"/>
    </source>
</evidence>
<dbReference type="InterPro" id="IPR005704">
    <property type="entry name" value="Ribosomal_uS3_bac-typ"/>
</dbReference>
<dbReference type="EMBL" id="MFFS01000066">
    <property type="protein sequence ID" value="OGF21255.1"/>
    <property type="molecule type" value="Genomic_DNA"/>
</dbReference>
<dbReference type="STRING" id="1797985.A2Y83_04415"/>
<dbReference type="AlphaFoldDB" id="A0A1F5S3I8"/>
<keyword evidence="4 8" id="KW-0689">Ribosomal protein</keyword>
<dbReference type="GO" id="GO:0003735">
    <property type="term" value="F:structural constituent of ribosome"/>
    <property type="evidence" value="ECO:0007669"/>
    <property type="project" value="InterPro"/>
</dbReference>
<dbReference type="PROSITE" id="PS00548">
    <property type="entry name" value="RIBOSOMAL_S3"/>
    <property type="match status" value="1"/>
</dbReference>
<protein>
    <recommendedName>
        <fullName evidence="7 8">Small ribosomal subunit protein uS3</fullName>
    </recommendedName>
</protein>
<comment type="caution">
    <text evidence="11">The sequence shown here is derived from an EMBL/GenBank/DDBJ whole genome shotgun (WGS) entry which is preliminary data.</text>
</comment>
<dbReference type="PANTHER" id="PTHR11760">
    <property type="entry name" value="30S/40S RIBOSOMAL PROTEIN S3"/>
    <property type="match status" value="1"/>
</dbReference>
<dbReference type="GO" id="GO:0006412">
    <property type="term" value="P:translation"/>
    <property type="evidence" value="ECO:0007669"/>
    <property type="project" value="UniProtKB-UniRule"/>
</dbReference>
<dbReference type="FunFam" id="3.30.300.20:FF:000001">
    <property type="entry name" value="30S ribosomal protein S3"/>
    <property type="match status" value="1"/>
</dbReference>
<dbReference type="SUPFAM" id="SSF54821">
    <property type="entry name" value="Ribosomal protein S3 C-terminal domain"/>
    <property type="match status" value="1"/>
</dbReference>
<dbReference type="SUPFAM" id="SSF54814">
    <property type="entry name" value="Prokaryotic type KH domain (KH-domain type II)"/>
    <property type="match status" value="1"/>
</dbReference>
<dbReference type="NCBIfam" id="TIGR01009">
    <property type="entry name" value="rpsC_bact"/>
    <property type="match status" value="1"/>
</dbReference>
<dbReference type="PROSITE" id="PS50823">
    <property type="entry name" value="KH_TYPE_2"/>
    <property type="match status" value="1"/>
</dbReference>
<dbReference type="Gene3D" id="3.30.1140.32">
    <property type="entry name" value="Ribosomal protein S3, C-terminal domain"/>
    <property type="match status" value="1"/>
</dbReference>
<dbReference type="Gene3D" id="3.30.300.20">
    <property type="match status" value="1"/>
</dbReference>
<dbReference type="Pfam" id="PF00189">
    <property type="entry name" value="Ribosomal_S3_C"/>
    <property type="match status" value="1"/>
</dbReference>
<dbReference type="InterPro" id="IPR004044">
    <property type="entry name" value="KH_dom_type_2"/>
</dbReference>
<dbReference type="InterPro" id="IPR057258">
    <property type="entry name" value="Ribosomal_uS3"/>
</dbReference>
<evidence type="ECO:0000256" key="7">
    <source>
        <dbReference type="ARBA" id="ARBA00035257"/>
    </source>
</evidence>
<dbReference type="HAMAP" id="MF_01309_B">
    <property type="entry name" value="Ribosomal_uS3_B"/>
    <property type="match status" value="1"/>
</dbReference>
<comment type="function">
    <text evidence="6 8">Binds the lower part of the 30S subunit head. Binds mRNA in the 70S ribosome, positioning it for translation.</text>
</comment>
<evidence type="ECO:0000256" key="9">
    <source>
        <dbReference type="RuleBase" id="RU003624"/>
    </source>
</evidence>
<evidence type="ECO:0000313" key="11">
    <source>
        <dbReference type="EMBL" id="OGF21255.1"/>
    </source>
</evidence>
<dbReference type="CDD" id="cd02412">
    <property type="entry name" value="KH-II_30S_S3"/>
    <property type="match status" value="1"/>
</dbReference>
<dbReference type="InterPro" id="IPR004087">
    <property type="entry name" value="KH_dom"/>
</dbReference>
<dbReference type="InterPro" id="IPR001351">
    <property type="entry name" value="Ribosomal_uS3_C"/>
</dbReference>
<dbReference type="InterPro" id="IPR036419">
    <property type="entry name" value="Ribosomal_S3_C_sf"/>
</dbReference>
<comment type="subunit">
    <text evidence="8">Part of the 30S ribosomal subunit. Forms a tight complex with proteins S10 and S14.</text>
</comment>
<dbReference type="GO" id="GO:0019843">
    <property type="term" value="F:rRNA binding"/>
    <property type="evidence" value="ECO:0007669"/>
    <property type="project" value="UniProtKB-UniRule"/>
</dbReference>
<evidence type="ECO:0000256" key="6">
    <source>
        <dbReference type="ARBA" id="ARBA00024998"/>
    </source>
</evidence>
<dbReference type="InterPro" id="IPR018280">
    <property type="entry name" value="Ribosomal_uS3_CS"/>
</dbReference>
<comment type="similarity">
    <text evidence="1 8 9">Belongs to the universal ribosomal protein uS3 family.</text>
</comment>
<dbReference type="Proteomes" id="UP000178323">
    <property type="component" value="Unassembled WGS sequence"/>
</dbReference>
<name>A0A1F5S3I8_9BACT</name>
<accession>A0A1F5S3I8</accession>
<evidence type="ECO:0000256" key="5">
    <source>
        <dbReference type="ARBA" id="ARBA00023274"/>
    </source>
</evidence>
<keyword evidence="2 8" id="KW-0699">rRNA-binding</keyword>
<gene>
    <name evidence="8" type="primary">rpsC</name>
    <name evidence="11" type="ORF">A2Y83_04415</name>
</gene>
<keyword evidence="3 8" id="KW-0694">RNA-binding</keyword>
<dbReference type="InterPro" id="IPR009019">
    <property type="entry name" value="KH_sf_prok-type"/>
</dbReference>
<dbReference type="GO" id="GO:0003729">
    <property type="term" value="F:mRNA binding"/>
    <property type="evidence" value="ECO:0007669"/>
    <property type="project" value="UniProtKB-UniRule"/>
</dbReference>